<name>A0A4Z2J8U4_9TELE</name>
<evidence type="ECO:0000313" key="2">
    <source>
        <dbReference type="EMBL" id="TNN86118.1"/>
    </source>
</evidence>
<gene>
    <name evidence="2" type="ORF">EYF80_003535</name>
</gene>
<dbReference type="AlphaFoldDB" id="A0A4Z2J8U4"/>
<evidence type="ECO:0000256" key="1">
    <source>
        <dbReference type="SAM" id="MobiDB-lite"/>
    </source>
</evidence>
<organism evidence="2 3">
    <name type="scientific">Liparis tanakae</name>
    <name type="common">Tanaka's snailfish</name>
    <dbReference type="NCBI Taxonomy" id="230148"/>
    <lineage>
        <taxon>Eukaryota</taxon>
        <taxon>Metazoa</taxon>
        <taxon>Chordata</taxon>
        <taxon>Craniata</taxon>
        <taxon>Vertebrata</taxon>
        <taxon>Euteleostomi</taxon>
        <taxon>Actinopterygii</taxon>
        <taxon>Neopterygii</taxon>
        <taxon>Teleostei</taxon>
        <taxon>Neoteleostei</taxon>
        <taxon>Acanthomorphata</taxon>
        <taxon>Eupercaria</taxon>
        <taxon>Perciformes</taxon>
        <taxon>Cottioidei</taxon>
        <taxon>Cottales</taxon>
        <taxon>Liparidae</taxon>
        <taxon>Liparis</taxon>
    </lineage>
</organism>
<feature type="compositionally biased region" description="Low complexity" evidence="1">
    <location>
        <begin position="16"/>
        <end position="27"/>
    </location>
</feature>
<evidence type="ECO:0000313" key="3">
    <source>
        <dbReference type="Proteomes" id="UP000314294"/>
    </source>
</evidence>
<reference evidence="2 3" key="1">
    <citation type="submission" date="2019-03" db="EMBL/GenBank/DDBJ databases">
        <title>First draft genome of Liparis tanakae, snailfish: a comprehensive survey of snailfish specific genes.</title>
        <authorList>
            <person name="Kim W."/>
            <person name="Song I."/>
            <person name="Jeong J.-H."/>
            <person name="Kim D."/>
            <person name="Kim S."/>
            <person name="Ryu S."/>
            <person name="Song J.Y."/>
            <person name="Lee S.K."/>
        </authorList>
    </citation>
    <scope>NUCLEOTIDE SEQUENCE [LARGE SCALE GENOMIC DNA]</scope>
    <source>
        <tissue evidence="2">Muscle</tissue>
    </source>
</reference>
<sequence length="105" mass="11071">MDPAWVSPGGGGASGSWGSWGPRGASSLSGRRPTIVSTVLDVSLSGSDVHPPPAMKRLPPTQPVEMSIIALHRGRMSKDEPLAPATPASHAPPIARWWRTTREEA</sequence>
<keyword evidence="3" id="KW-1185">Reference proteome</keyword>
<feature type="region of interest" description="Disordered" evidence="1">
    <location>
        <begin position="1"/>
        <end position="32"/>
    </location>
</feature>
<dbReference type="EMBL" id="SRLO01000017">
    <property type="protein sequence ID" value="TNN86118.1"/>
    <property type="molecule type" value="Genomic_DNA"/>
</dbReference>
<feature type="region of interest" description="Disordered" evidence="1">
    <location>
        <begin position="79"/>
        <end position="105"/>
    </location>
</feature>
<comment type="caution">
    <text evidence="2">The sequence shown here is derived from an EMBL/GenBank/DDBJ whole genome shotgun (WGS) entry which is preliminary data.</text>
</comment>
<dbReference type="Proteomes" id="UP000314294">
    <property type="component" value="Unassembled WGS sequence"/>
</dbReference>
<proteinExistence type="predicted"/>
<protein>
    <submittedName>
        <fullName evidence="2">Uncharacterized protein</fullName>
    </submittedName>
</protein>
<accession>A0A4Z2J8U4</accession>